<organism evidence="3 4">
    <name type="scientific">Methylocaldum marinum</name>
    <dbReference type="NCBI Taxonomy" id="1432792"/>
    <lineage>
        <taxon>Bacteria</taxon>
        <taxon>Pseudomonadati</taxon>
        <taxon>Pseudomonadota</taxon>
        <taxon>Gammaproteobacteria</taxon>
        <taxon>Methylococcales</taxon>
        <taxon>Methylococcaceae</taxon>
        <taxon>Methylocaldum</taxon>
    </lineage>
</organism>
<evidence type="ECO:0000313" key="3">
    <source>
        <dbReference type="EMBL" id="BBA33516.1"/>
    </source>
</evidence>
<proteinExistence type="predicted"/>
<feature type="region of interest" description="Disordered" evidence="2">
    <location>
        <begin position="340"/>
        <end position="360"/>
    </location>
</feature>
<evidence type="ECO:0000256" key="2">
    <source>
        <dbReference type="SAM" id="MobiDB-lite"/>
    </source>
</evidence>
<dbReference type="OrthoDB" id="5565264at2"/>
<feature type="coiled-coil region" evidence="1">
    <location>
        <begin position="265"/>
        <end position="324"/>
    </location>
</feature>
<protein>
    <recommendedName>
        <fullName evidence="5">Band 7 domain-containing protein</fullName>
    </recommendedName>
</protein>
<dbReference type="KEGG" id="mmai:sS8_1558"/>
<evidence type="ECO:0000256" key="1">
    <source>
        <dbReference type="SAM" id="Coils"/>
    </source>
</evidence>
<dbReference type="EMBL" id="AP017928">
    <property type="protein sequence ID" value="BBA33516.1"/>
    <property type="molecule type" value="Genomic_DNA"/>
</dbReference>
<accession>A0A250KPQ2</accession>
<keyword evidence="1" id="KW-0175">Coiled coil</keyword>
<name>A0A250KPQ2_9GAMM</name>
<evidence type="ECO:0000313" key="4">
    <source>
        <dbReference type="Proteomes" id="UP000266313"/>
    </source>
</evidence>
<sequence>MFEDSPLDTDLRWEAGFEGDRRIVVSVLGPYRRIFPRPQRFVRRFYHRVYDLKIEDWQIPLEPLKLGTLCTIEAALSVRFQPTVKYAHANPDHIADLGGYIRANYRTLLQDAAEHELRQLDQAGLDDSNVLMERRIETVVNELLAVRDIQCRAWCTIQTVFADLDKIEEYAENIDSKHNGIYLELIRRRRQLNERLARENYERETNERRLRLEHEKRMLELMQRETELRKARRDHEAEHVRAELTAEETRAAEQYDSEVRLREARIHHETRLKQLELEADLAEKSRRAGALDDVENQLKREIELLALERQRLLLEEEIRDVKIAKAKGWVINAKRRFPLGESQKTLKPQDPGMTPHPDSD</sequence>
<gene>
    <name evidence="3" type="ORF">sS8_1558</name>
</gene>
<feature type="coiled-coil region" evidence="1">
    <location>
        <begin position="182"/>
        <end position="238"/>
    </location>
</feature>
<dbReference type="RefSeq" id="WP_119629112.1">
    <property type="nucleotide sequence ID" value="NZ_AP017928.1"/>
</dbReference>
<keyword evidence="4" id="KW-1185">Reference proteome</keyword>
<dbReference type="AlphaFoldDB" id="A0A250KPQ2"/>
<reference evidence="3 4" key="1">
    <citation type="submission" date="2016-12" db="EMBL/GenBank/DDBJ databases">
        <title>Genome sequencing of Methylocaldum marinum.</title>
        <authorList>
            <person name="Takeuchi M."/>
            <person name="Kamagata Y."/>
            <person name="Hiraoka S."/>
            <person name="Oshima K."/>
            <person name="Hattori M."/>
            <person name="Iwasaki W."/>
        </authorList>
    </citation>
    <scope>NUCLEOTIDE SEQUENCE [LARGE SCALE GENOMIC DNA]</scope>
    <source>
        <strain evidence="3 4">S8</strain>
    </source>
</reference>
<dbReference type="Proteomes" id="UP000266313">
    <property type="component" value="Chromosome"/>
</dbReference>
<evidence type="ECO:0008006" key="5">
    <source>
        <dbReference type="Google" id="ProtNLM"/>
    </source>
</evidence>